<keyword evidence="1" id="KW-0521">NADP</keyword>
<dbReference type="Gene3D" id="3.40.50.720">
    <property type="entry name" value="NAD(P)-binding Rossmann-like Domain"/>
    <property type="match status" value="1"/>
</dbReference>
<keyword evidence="1" id="KW-0443">Lipid metabolism</keyword>
<dbReference type="OrthoDB" id="4160422at2759"/>
<dbReference type="GO" id="GO:0080019">
    <property type="term" value="F:alcohol-forming very long-chain fatty acyl-CoA reductase activity"/>
    <property type="evidence" value="ECO:0007669"/>
    <property type="project" value="InterPro"/>
</dbReference>
<comment type="catalytic activity">
    <reaction evidence="1">
        <text>a long-chain fatty acyl-CoA + 2 NADPH + 2 H(+) = a long-chain primary fatty alcohol + 2 NADP(+) + CoA</text>
        <dbReference type="Rhea" id="RHEA:52716"/>
        <dbReference type="ChEBI" id="CHEBI:15378"/>
        <dbReference type="ChEBI" id="CHEBI:57287"/>
        <dbReference type="ChEBI" id="CHEBI:57783"/>
        <dbReference type="ChEBI" id="CHEBI:58349"/>
        <dbReference type="ChEBI" id="CHEBI:77396"/>
        <dbReference type="ChEBI" id="CHEBI:83139"/>
        <dbReference type="EC" id="1.2.1.84"/>
    </reaction>
</comment>
<dbReference type="InterPro" id="IPR013120">
    <property type="entry name" value="FAR_NAD-bd"/>
</dbReference>
<keyword evidence="1" id="KW-0560">Oxidoreductase</keyword>
<proteinExistence type="inferred from homology"/>
<dbReference type="HOGENOM" id="CLU_024661_1_0_1"/>
<reference evidence="4 5" key="1">
    <citation type="submission" date="2015-01" db="EMBL/GenBank/DDBJ databases">
        <title>The Genome Sequence of Exophiala sideris CBS121828.</title>
        <authorList>
            <consortium name="The Broad Institute Genomics Platform"/>
            <person name="Cuomo C."/>
            <person name="de Hoog S."/>
            <person name="Gorbushina A."/>
            <person name="Stielow B."/>
            <person name="Teixiera M."/>
            <person name="Abouelleil A."/>
            <person name="Chapman S.B."/>
            <person name="Priest M."/>
            <person name="Young S.K."/>
            <person name="Wortman J."/>
            <person name="Nusbaum C."/>
            <person name="Birren B."/>
        </authorList>
    </citation>
    <scope>NUCLEOTIDE SEQUENCE [LARGE SCALE GENOMIC DNA]</scope>
    <source>
        <strain evidence="4 5">CBS 121828</strain>
    </source>
</reference>
<protein>
    <recommendedName>
        <fullName evidence="1">Fatty acyl-CoA reductase</fullName>
        <ecNumber evidence="1">1.2.1.84</ecNumber>
    </recommendedName>
</protein>
<dbReference type="PANTHER" id="PTHR11011:SF45">
    <property type="entry name" value="FATTY ACYL-COA REDUCTASE CG8306-RELATED"/>
    <property type="match status" value="1"/>
</dbReference>
<keyword evidence="1" id="KW-0444">Lipid biosynthesis</keyword>
<dbReference type="InterPro" id="IPR036291">
    <property type="entry name" value="NAD(P)-bd_dom_sf"/>
</dbReference>
<dbReference type="Proteomes" id="UP000053599">
    <property type="component" value="Unassembled WGS sequence"/>
</dbReference>
<feature type="region of interest" description="Disordered" evidence="2">
    <location>
        <begin position="408"/>
        <end position="427"/>
    </location>
</feature>
<feature type="domain" description="Thioester reductase (TE)" evidence="3">
    <location>
        <begin position="15"/>
        <end position="283"/>
    </location>
</feature>
<evidence type="ECO:0000313" key="4">
    <source>
        <dbReference type="EMBL" id="KIV80283.1"/>
    </source>
</evidence>
<name>A0A0D1YZV7_9EURO</name>
<evidence type="ECO:0000313" key="5">
    <source>
        <dbReference type="Proteomes" id="UP000053599"/>
    </source>
</evidence>
<evidence type="ECO:0000256" key="2">
    <source>
        <dbReference type="SAM" id="MobiDB-lite"/>
    </source>
</evidence>
<organism evidence="4 5">
    <name type="scientific">Exophiala sideris</name>
    <dbReference type="NCBI Taxonomy" id="1016849"/>
    <lineage>
        <taxon>Eukaryota</taxon>
        <taxon>Fungi</taxon>
        <taxon>Dikarya</taxon>
        <taxon>Ascomycota</taxon>
        <taxon>Pezizomycotina</taxon>
        <taxon>Eurotiomycetes</taxon>
        <taxon>Chaetothyriomycetidae</taxon>
        <taxon>Chaetothyriales</taxon>
        <taxon>Herpotrichiellaceae</taxon>
        <taxon>Exophiala</taxon>
    </lineage>
</organism>
<comment type="function">
    <text evidence="1">Catalyzes the reduction of fatty acyl-CoA to fatty alcohols.</text>
</comment>
<dbReference type="GO" id="GO:0035336">
    <property type="term" value="P:long-chain fatty-acyl-CoA metabolic process"/>
    <property type="evidence" value="ECO:0007669"/>
    <property type="project" value="TreeGrafter"/>
</dbReference>
<dbReference type="SUPFAM" id="SSF51735">
    <property type="entry name" value="NAD(P)-binding Rossmann-fold domains"/>
    <property type="match status" value="1"/>
</dbReference>
<dbReference type="Pfam" id="PF07993">
    <property type="entry name" value="NAD_binding_4"/>
    <property type="match status" value="1"/>
</dbReference>
<dbReference type="PANTHER" id="PTHR11011">
    <property type="entry name" value="MALE STERILITY PROTEIN 2-RELATED"/>
    <property type="match status" value="1"/>
</dbReference>
<dbReference type="InterPro" id="IPR026055">
    <property type="entry name" value="FAR"/>
</dbReference>
<evidence type="ECO:0000259" key="3">
    <source>
        <dbReference type="Pfam" id="PF07993"/>
    </source>
</evidence>
<comment type="similarity">
    <text evidence="1">Belongs to the fatty acyl-CoA reductase family.</text>
</comment>
<dbReference type="AlphaFoldDB" id="A0A0D1YZV7"/>
<dbReference type="GO" id="GO:0005777">
    <property type="term" value="C:peroxisome"/>
    <property type="evidence" value="ECO:0007669"/>
    <property type="project" value="TreeGrafter"/>
</dbReference>
<gene>
    <name evidence="4" type="ORF">PV11_07796</name>
</gene>
<dbReference type="GO" id="GO:0102965">
    <property type="term" value="F:alcohol-forming long-chain fatty acyl-CoA reductase activity"/>
    <property type="evidence" value="ECO:0007669"/>
    <property type="project" value="UniProtKB-EC"/>
</dbReference>
<sequence length="533" mass="59288">MEANMATGRQQCVLLTGATGFLGKVVLEELCRQNIQGTLPTHKVLLLIRSKAGKNIQQRFDEMSQSFCFSGLDEKWTANVHLVEGDLQAQRCGLPLDSYLAICNQVTHIIHCAASVEFDMSLAKAASANIDSCMNMLSLAQDCPYLQQMVSTSTAYVTPHTTTPIKPELVPLPESAESLYAAIRSNAVDAKKLLRSCRQPNTYTLTKCIAENLISTRKAGSLPVTIVRPSIISAAWKYPFAGWLDSRAAVAGFMGLLGAGYLHVLDGRKDARLDIVPVDQVANDLIREARLSSYHRHHDQADLHPEASVSKTKPSIKVTVASVPTDGEAEENEDEDNTAMIHLKAGLPNIPLRIVHSTCPIPAELCSSEAIIQTCLEYFTQQHQSQNGSAASSCSDPRDTKTTIINEKIPSTSTTPPNTPKTKTMKKPSWSYIGPRHTWRFHYYNLTKHVLPLTLAELYFHHVKRDKIMVRKVRGVRRALEKVDAGFPYFSTNTFVFVTESDDRWCWLADFTAREYLLVICRGVHRHLLLGEK</sequence>
<dbReference type="STRING" id="1016849.A0A0D1YZV7"/>
<feature type="compositionally biased region" description="Low complexity" evidence="2">
    <location>
        <begin position="408"/>
        <end position="422"/>
    </location>
</feature>
<feature type="region of interest" description="Disordered" evidence="2">
    <location>
        <begin position="296"/>
        <end position="315"/>
    </location>
</feature>
<dbReference type="EMBL" id="KN846953">
    <property type="protein sequence ID" value="KIV80283.1"/>
    <property type="molecule type" value="Genomic_DNA"/>
</dbReference>
<dbReference type="CDD" id="cd05236">
    <property type="entry name" value="FAR-N_SDR_e"/>
    <property type="match status" value="1"/>
</dbReference>
<dbReference type="EC" id="1.2.1.84" evidence="1"/>
<accession>A0A0D1YZV7</accession>
<evidence type="ECO:0000256" key="1">
    <source>
        <dbReference type="RuleBase" id="RU363097"/>
    </source>
</evidence>